<dbReference type="AlphaFoldDB" id="A0A0A1VRD0"/>
<dbReference type="Proteomes" id="UP000030321">
    <property type="component" value="Unassembled WGS sequence"/>
</dbReference>
<name>A0A0A1VRD0_MICAE</name>
<dbReference type="RefSeq" id="WP_045357270.1">
    <property type="nucleotide sequence ID" value="NZ_BBPA01000014.1"/>
</dbReference>
<evidence type="ECO:0000313" key="2">
    <source>
        <dbReference type="Proteomes" id="UP000030321"/>
    </source>
</evidence>
<sequence>MVSTVAATTPTSSPPRTSELTLAACPTLFTPLQMHQRELLRLGLNGWAGWLRDHLMSIQKLVENYQTSMVVAMAHLRYIKNVTFHDCETIQLVTRASCIKGGVLLEMPSSILADNQEVAQVKISLRPVTITDQVSLGAKPGRLPAEVMNLFSEEEISKNLERPVQKLTKQIEEQKQGELIAEGRYPFQLHRYALDFADQWAFMEAAAYINASREKLVLGQGSKQPALKVGFSHPLQQIDIELHKPYFLLDEGVVDTKVYLWQHRVVFIHRLLGYGTGVEESYATAIEQFDQ</sequence>
<dbReference type="EMBL" id="BBPA01000014">
    <property type="protein sequence ID" value="GAL91841.1"/>
    <property type="molecule type" value="Genomic_DNA"/>
</dbReference>
<evidence type="ECO:0000313" key="1">
    <source>
        <dbReference type="EMBL" id="GAL91841.1"/>
    </source>
</evidence>
<reference evidence="2" key="1">
    <citation type="journal article" date="2015" name="Genome">
        <title>Whole Genome Sequence of the Non-Microcystin-Producing Microcystis aeruginosa Strain NIES-44.</title>
        <authorList>
            <person name="Okano K."/>
            <person name="Miyata N."/>
            <person name="Ozaki Y."/>
        </authorList>
    </citation>
    <scope>NUCLEOTIDE SEQUENCE [LARGE SCALE GENOMIC DNA]</scope>
    <source>
        <strain evidence="2">NIES-44</strain>
    </source>
</reference>
<organism evidence="1 2">
    <name type="scientific">Microcystis aeruginosa NIES-44</name>
    <dbReference type="NCBI Taxonomy" id="449439"/>
    <lineage>
        <taxon>Bacteria</taxon>
        <taxon>Bacillati</taxon>
        <taxon>Cyanobacteriota</taxon>
        <taxon>Cyanophyceae</taxon>
        <taxon>Oscillatoriophycideae</taxon>
        <taxon>Chroococcales</taxon>
        <taxon>Microcystaceae</taxon>
        <taxon>Microcystis</taxon>
    </lineage>
</organism>
<proteinExistence type="predicted"/>
<comment type="caution">
    <text evidence="1">The sequence shown here is derived from an EMBL/GenBank/DDBJ whole genome shotgun (WGS) entry which is preliminary data.</text>
</comment>
<gene>
    <name evidence="1" type="ORF">N44_00129</name>
</gene>
<accession>A0A0A1VRD0</accession>
<protein>
    <submittedName>
        <fullName evidence="1">Uncharacterized protein</fullName>
    </submittedName>
</protein>